<keyword evidence="2" id="KW-0186">Copper</keyword>
<organism evidence="3 4">
    <name type="scientific">Thermogutta terrifontis</name>
    <dbReference type="NCBI Taxonomy" id="1331910"/>
    <lineage>
        <taxon>Bacteria</taxon>
        <taxon>Pseudomonadati</taxon>
        <taxon>Planctomycetota</taxon>
        <taxon>Planctomycetia</taxon>
        <taxon>Pirellulales</taxon>
        <taxon>Thermoguttaceae</taxon>
        <taxon>Thermogutta</taxon>
    </lineage>
</organism>
<evidence type="ECO:0000256" key="2">
    <source>
        <dbReference type="ARBA" id="ARBA00023008"/>
    </source>
</evidence>
<dbReference type="PROSITE" id="PS00196">
    <property type="entry name" value="COPPER_BLUE"/>
    <property type="match status" value="1"/>
</dbReference>
<keyword evidence="4" id="KW-1185">Reference proteome</keyword>
<evidence type="ECO:0000313" key="4">
    <source>
        <dbReference type="Proteomes" id="UP000215086"/>
    </source>
</evidence>
<name>A0A286RDT1_9BACT</name>
<dbReference type="KEGG" id="ttf:THTE_1517"/>
<evidence type="ECO:0000256" key="1">
    <source>
        <dbReference type="ARBA" id="ARBA00022723"/>
    </source>
</evidence>
<reference evidence="3 4" key="1">
    <citation type="journal article" name="Front. Microbiol.">
        <title>Sugar Metabolism of the First Thermophilic Planctomycete Thermogutta terrifontis: Comparative Genomic and Transcriptomic Approaches.</title>
        <authorList>
            <person name="Elcheninov A.G."/>
            <person name="Menzel P."/>
            <person name="Gudbergsdottir S.R."/>
            <person name="Slesarev A.I."/>
            <person name="Kadnikov V.V."/>
            <person name="Krogh A."/>
            <person name="Bonch-Osmolovskaya E.A."/>
            <person name="Peng X."/>
            <person name="Kublanov I.V."/>
        </authorList>
    </citation>
    <scope>NUCLEOTIDE SEQUENCE [LARGE SCALE GENOMIC DNA]</scope>
    <source>
        <strain evidence="3 4">R1</strain>
    </source>
</reference>
<keyword evidence="1" id="KW-0479">Metal-binding</keyword>
<proteinExistence type="predicted"/>
<accession>A0A286RDT1</accession>
<dbReference type="GO" id="GO:0046872">
    <property type="term" value="F:metal ion binding"/>
    <property type="evidence" value="ECO:0007669"/>
    <property type="project" value="UniProtKB-KW"/>
</dbReference>
<dbReference type="Proteomes" id="UP000215086">
    <property type="component" value="Chromosome"/>
</dbReference>
<gene>
    <name evidence="3" type="ORF">THTE_1517</name>
</gene>
<evidence type="ECO:0000313" key="3">
    <source>
        <dbReference type="EMBL" id="ASV74119.1"/>
    </source>
</evidence>
<dbReference type="EMBL" id="CP018477">
    <property type="protein sequence ID" value="ASV74119.1"/>
    <property type="molecule type" value="Genomic_DNA"/>
</dbReference>
<sequence>MTFLLGFETLARNLSGGHSCAAKESFWCGPYHTNSQKIPHLLVTGSSPIS</sequence>
<dbReference type="InterPro" id="IPR028871">
    <property type="entry name" value="BlueCu_1_BS"/>
</dbReference>
<dbReference type="AlphaFoldDB" id="A0A286RDT1"/>
<protein>
    <submittedName>
        <fullName evidence="3">Uncharacterized protein</fullName>
    </submittedName>
</protein>